<dbReference type="SMART" id="SM00448">
    <property type="entry name" value="REC"/>
    <property type="match status" value="1"/>
</dbReference>
<keyword evidence="1 2" id="KW-0597">Phosphoprotein</keyword>
<name>A0A7D5E9H6_9EURY</name>
<keyword evidence="5" id="KW-1185">Reference proteome</keyword>
<organism evidence="4 5">
    <name type="scientific">Methanolobus zinderi</name>
    <dbReference type="NCBI Taxonomy" id="536044"/>
    <lineage>
        <taxon>Archaea</taxon>
        <taxon>Methanobacteriati</taxon>
        <taxon>Methanobacteriota</taxon>
        <taxon>Stenosarchaea group</taxon>
        <taxon>Methanomicrobia</taxon>
        <taxon>Methanosarcinales</taxon>
        <taxon>Methanosarcinaceae</taxon>
        <taxon>Methanolobus</taxon>
    </lineage>
</organism>
<dbReference type="InterPro" id="IPR041359">
    <property type="entry name" value="MetOD1"/>
</dbReference>
<feature type="modified residue" description="4-aspartylphosphate" evidence="2">
    <location>
        <position position="56"/>
    </location>
</feature>
<dbReference type="EMBL" id="CP058215">
    <property type="protein sequence ID" value="QLC51298.1"/>
    <property type="molecule type" value="Genomic_DNA"/>
</dbReference>
<proteinExistence type="predicted"/>
<dbReference type="Proteomes" id="UP000509594">
    <property type="component" value="Chromosome"/>
</dbReference>
<reference evidence="4 5" key="1">
    <citation type="submission" date="2020-06" db="EMBL/GenBank/DDBJ databases">
        <title>Methanolobus halotolerans sp. nov., isolated from a saline lake Tus in Siberia.</title>
        <authorList>
            <person name="Shen Y."/>
            <person name="Chen S.-C."/>
            <person name="Lai M.-C."/>
            <person name="Huang H.-H."/>
            <person name="Chiu H.-H."/>
            <person name="Tang S.-L."/>
            <person name="Rogozin D.Y."/>
            <person name="Degermendzhy A.G."/>
        </authorList>
    </citation>
    <scope>NUCLEOTIDE SEQUENCE [LARGE SCALE GENOMIC DNA]</scope>
    <source>
        <strain evidence="4 5">DSM 21339</strain>
    </source>
</reference>
<dbReference type="GO" id="GO:0000155">
    <property type="term" value="F:phosphorelay sensor kinase activity"/>
    <property type="evidence" value="ECO:0007669"/>
    <property type="project" value="TreeGrafter"/>
</dbReference>
<evidence type="ECO:0000313" key="5">
    <source>
        <dbReference type="Proteomes" id="UP000509594"/>
    </source>
</evidence>
<sequence length="284" mass="32269">MSSEQKEKVLIVDDEVMNIELLRAYLDEKYEVVSATDGHEALEKVKNEMPDIILLDVMMPEMNGYQVCEHLKSDEETQFIPVIMVTALSGRNDWISGIEAGADEFLTKPVNKLELLTRINSLLRLKNLHFDLLAEKDKLELQNRIRSMLTQIIPTLLKTLPPEQKNIVIHQMIDMVVESIFENANTESDIVGYECVGDLCCQIINQLGADFEVENTDCDNGFKIKGNTCPWGKEEARSNPILCTLSRGIFARIINMKDEDMEVDVLETMGNGDEHCLFELTKLD</sequence>
<evidence type="ECO:0000256" key="1">
    <source>
        <dbReference type="ARBA" id="ARBA00022553"/>
    </source>
</evidence>
<dbReference type="Pfam" id="PF18546">
    <property type="entry name" value="MetOD1"/>
    <property type="match status" value="1"/>
</dbReference>
<feature type="domain" description="Response regulatory" evidence="3">
    <location>
        <begin position="8"/>
        <end position="123"/>
    </location>
</feature>
<dbReference type="Pfam" id="PF00072">
    <property type="entry name" value="Response_reg"/>
    <property type="match status" value="1"/>
</dbReference>
<evidence type="ECO:0000256" key="2">
    <source>
        <dbReference type="PROSITE-ProRule" id="PRU00169"/>
    </source>
</evidence>
<dbReference type="InterPro" id="IPR001789">
    <property type="entry name" value="Sig_transdc_resp-reg_receiver"/>
</dbReference>
<dbReference type="SUPFAM" id="SSF52172">
    <property type="entry name" value="CheY-like"/>
    <property type="match status" value="1"/>
</dbReference>
<dbReference type="PANTHER" id="PTHR43547">
    <property type="entry name" value="TWO-COMPONENT HISTIDINE KINASE"/>
    <property type="match status" value="1"/>
</dbReference>
<evidence type="ECO:0000259" key="3">
    <source>
        <dbReference type="PROSITE" id="PS50110"/>
    </source>
</evidence>
<dbReference type="CDD" id="cd17538">
    <property type="entry name" value="REC_D1_PleD-like"/>
    <property type="match status" value="1"/>
</dbReference>
<gene>
    <name evidence="4" type="ORF">HWN40_08825</name>
</gene>
<dbReference type="AlphaFoldDB" id="A0A7D5E9H6"/>
<dbReference type="OrthoDB" id="9652at2157"/>
<dbReference type="KEGG" id="mzi:HWN40_08825"/>
<accession>A0A7D5E9H6</accession>
<dbReference type="InterPro" id="IPR011006">
    <property type="entry name" value="CheY-like_superfamily"/>
</dbReference>
<dbReference type="Gene3D" id="3.40.50.2300">
    <property type="match status" value="1"/>
</dbReference>
<evidence type="ECO:0000313" key="4">
    <source>
        <dbReference type="EMBL" id="QLC51298.1"/>
    </source>
</evidence>
<dbReference type="PANTHER" id="PTHR43547:SF2">
    <property type="entry name" value="HYBRID SIGNAL TRANSDUCTION HISTIDINE KINASE C"/>
    <property type="match status" value="1"/>
</dbReference>
<protein>
    <submittedName>
        <fullName evidence="4">Methanogen output domain 1-containing protein</fullName>
    </submittedName>
</protein>
<dbReference type="PROSITE" id="PS50110">
    <property type="entry name" value="RESPONSE_REGULATORY"/>
    <property type="match status" value="1"/>
</dbReference>